<feature type="domain" description="Helicase C-terminal" evidence="12">
    <location>
        <begin position="217"/>
        <end position="379"/>
    </location>
</feature>
<feature type="domain" description="Helicase ATP-binding" evidence="11">
    <location>
        <begin position="35"/>
        <end position="206"/>
    </location>
</feature>
<evidence type="ECO:0000256" key="1">
    <source>
        <dbReference type="ARBA" id="ARBA00012552"/>
    </source>
</evidence>
<evidence type="ECO:0000256" key="4">
    <source>
        <dbReference type="ARBA" id="ARBA00022801"/>
    </source>
</evidence>
<feature type="region of interest" description="Disordered" evidence="10">
    <location>
        <begin position="524"/>
        <end position="640"/>
    </location>
</feature>
<evidence type="ECO:0000256" key="9">
    <source>
        <dbReference type="RuleBase" id="RU000492"/>
    </source>
</evidence>
<dbReference type="PANTHER" id="PTHR47963:SF8">
    <property type="entry name" value="ATP-DEPENDENT RNA HELICASE DEAD"/>
    <property type="match status" value="1"/>
</dbReference>
<proteinExistence type="inferred from homology"/>
<dbReference type="InterPro" id="IPR014014">
    <property type="entry name" value="RNA_helicase_DEAD_Q_motif"/>
</dbReference>
<dbReference type="RefSeq" id="WP_345161925.1">
    <property type="nucleotide sequence ID" value="NZ_BAABGX010000001.1"/>
</dbReference>
<dbReference type="CDD" id="cd12252">
    <property type="entry name" value="RRM_DbpA"/>
    <property type="match status" value="1"/>
</dbReference>
<keyword evidence="6 9" id="KW-0067">ATP-binding</keyword>
<dbReference type="SMART" id="SM00487">
    <property type="entry name" value="DEXDc"/>
    <property type="match status" value="1"/>
</dbReference>
<evidence type="ECO:0000256" key="2">
    <source>
        <dbReference type="ARBA" id="ARBA00022490"/>
    </source>
</evidence>
<evidence type="ECO:0000259" key="12">
    <source>
        <dbReference type="PROSITE" id="PS51194"/>
    </source>
</evidence>
<dbReference type="Pfam" id="PF03880">
    <property type="entry name" value="DbpA"/>
    <property type="match status" value="1"/>
</dbReference>
<dbReference type="Pfam" id="PF00271">
    <property type="entry name" value="Helicase_C"/>
    <property type="match status" value="1"/>
</dbReference>
<dbReference type="InterPro" id="IPR012677">
    <property type="entry name" value="Nucleotide-bd_a/b_plait_sf"/>
</dbReference>
<evidence type="ECO:0000259" key="13">
    <source>
        <dbReference type="PROSITE" id="PS51195"/>
    </source>
</evidence>
<dbReference type="InterPro" id="IPR027417">
    <property type="entry name" value="P-loop_NTPase"/>
</dbReference>
<dbReference type="InterPro" id="IPR050547">
    <property type="entry name" value="DEAD_box_RNA_helicases"/>
</dbReference>
<dbReference type="SMART" id="SM00490">
    <property type="entry name" value="HELICc"/>
    <property type="match status" value="1"/>
</dbReference>
<dbReference type="Gene3D" id="3.40.50.300">
    <property type="entry name" value="P-loop containing nucleotide triphosphate hydrolases"/>
    <property type="match status" value="2"/>
</dbReference>
<evidence type="ECO:0000256" key="8">
    <source>
        <dbReference type="PROSITE-ProRule" id="PRU00552"/>
    </source>
</evidence>
<dbReference type="Proteomes" id="UP001501844">
    <property type="component" value="Unassembled WGS sequence"/>
</dbReference>
<dbReference type="CDD" id="cd00268">
    <property type="entry name" value="DEADc"/>
    <property type="match status" value="1"/>
</dbReference>
<feature type="compositionally biased region" description="Gly residues" evidence="10">
    <location>
        <begin position="553"/>
        <end position="580"/>
    </location>
</feature>
<dbReference type="PROSITE" id="PS00039">
    <property type="entry name" value="DEAD_ATP_HELICASE"/>
    <property type="match status" value="1"/>
</dbReference>
<feature type="compositionally biased region" description="Basic and acidic residues" evidence="10">
    <location>
        <begin position="594"/>
        <end position="625"/>
    </location>
</feature>
<feature type="domain" description="DEAD-box RNA helicase Q" evidence="13">
    <location>
        <begin position="4"/>
        <end position="32"/>
    </location>
</feature>
<organism evidence="14 15">
    <name type="scientific">Nibribacter koreensis</name>
    <dbReference type="NCBI Taxonomy" id="1084519"/>
    <lineage>
        <taxon>Bacteria</taxon>
        <taxon>Pseudomonadati</taxon>
        <taxon>Bacteroidota</taxon>
        <taxon>Cytophagia</taxon>
        <taxon>Cytophagales</taxon>
        <taxon>Hymenobacteraceae</taxon>
        <taxon>Nibribacter</taxon>
    </lineage>
</organism>
<feature type="compositionally biased region" description="Basic and acidic residues" evidence="10">
    <location>
        <begin position="524"/>
        <end position="550"/>
    </location>
</feature>
<evidence type="ECO:0000259" key="11">
    <source>
        <dbReference type="PROSITE" id="PS51192"/>
    </source>
</evidence>
<dbReference type="InterPro" id="IPR057325">
    <property type="entry name" value="DeaD_dimer"/>
</dbReference>
<dbReference type="InterPro" id="IPR001650">
    <property type="entry name" value="Helicase_C-like"/>
</dbReference>
<evidence type="ECO:0000256" key="3">
    <source>
        <dbReference type="ARBA" id="ARBA00022741"/>
    </source>
</evidence>
<evidence type="ECO:0000256" key="6">
    <source>
        <dbReference type="ARBA" id="ARBA00022840"/>
    </source>
</evidence>
<protein>
    <recommendedName>
        <fullName evidence="1">RNA helicase</fullName>
        <ecNumber evidence="1">3.6.4.13</ecNumber>
    </recommendedName>
</protein>
<name>A0ABP8F7T6_9BACT</name>
<dbReference type="CDD" id="cd18787">
    <property type="entry name" value="SF2_C_DEAD"/>
    <property type="match status" value="1"/>
</dbReference>
<dbReference type="InterPro" id="IPR014001">
    <property type="entry name" value="Helicase_ATP-bd"/>
</dbReference>
<evidence type="ECO:0000313" key="14">
    <source>
        <dbReference type="EMBL" id="GAA4297250.1"/>
    </source>
</evidence>
<evidence type="ECO:0000256" key="10">
    <source>
        <dbReference type="SAM" id="MobiDB-lite"/>
    </source>
</evidence>
<dbReference type="Gene3D" id="3.30.70.330">
    <property type="match status" value="1"/>
</dbReference>
<dbReference type="InterPro" id="IPR011545">
    <property type="entry name" value="DEAD/DEAH_box_helicase_dom"/>
</dbReference>
<keyword evidence="2" id="KW-0963">Cytoplasm</keyword>
<keyword evidence="15" id="KW-1185">Reference proteome</keyword>
<feature type="short sequence motif" description="Q motif" evidence="8">
    <location>
        <begin position="4"/>
        <end position="32"/>
    </location>
</feature>
<keyword evidence="4 9" id="KW-0378">Hydrolase</keyword>
<comment type="similarity">
    <text evidence="9">Belongs to the DEAD box helicase family.</text>
</comment>
<dbReference type="PROSITE" id="PS51195">
    <property type="entry name" value="Q_MOTIF"/>
    <property type="match status" value="1"/>
</dbReference>
<evidence type="ECO:0000256" key="7">
    <source>
        <dbReference type="ARBA" id="ARBA00023016"/>
    </source>
</evidence>
<dbReference type="InterPro" id="IPR005580">
    <property type="entry name" value="DbpA/CsdA_RNA-bd_dom"/>
</dbReference>
<dbReference type="EC" id="3.6.4.13" evidence="1"/>
<evidence type="ECO:0000256" key="5">
    <source>
        <dbReference type="ARBA" id="ARBA00022806"/>
    </source>
</evidence>
<gene>
    <name evidence="14" type="ORF">GCM10023183_04620</name>
</gene>
<dbReference type="InterPro" id="IPR044742">
    <property type="entry name" value="DEAD/DEAH_RhlB"/>
</dbReference>
<dbReference type="SUPFAM" id="SSF52540">
    <property type="entry name" value="P-loop containing nucleoside triphosphate hydrolases"/>
    <property type="match status" value="1"/>
</dbReference>
<dbReference type="PROSITE" id="PS51194">
    <property type="entry name" value="HELICASE_CTER"/>
    <property type="match status" value="1"/>
</dbReference>
<accession>A0ABP8F7T6</accession>
<dbReference type="InterPro" id="IPR000629">
    <property type="entry name" value="RNA-helicase_DEAD-box_CS"/>
</dbReference>
<evidence type="ECO:0000313" key="15">
    <source>
        <dbReference type="Proteomes" id="UP001501844"/>
    </source>
</evidence>
<dbReference type="Pfam" id="PF00270">
    <property type="entry name" value="DEAD"/>
    <property type="match status" value="1"/>
</dbReference>
<keyword evidence="3 9" id="KW-0547">Nucleotide-binding</keyword>
<reference evidence="15" key="1">
    <citation type="journal article" date="2019" name="Int. J. Syst. Evol. Microbiol.">
        <title>The Global Catalogue of Microorganisms (GCM) 10K type strain sequencing project: providing services to taxonomists for standard genome sequencing and annotation.</title>
        <authorList>
            <consortium name="The Broad Institute Genomics Platform"/>
            <consortium name="The Broad Institute Genome Sequencing Center for Infectious Disease"/>
            <person name="Wu L."/>
            <person name="Ma J."/>
        </authorList>
    </citation>
    <scope>NUCLEOTIDE SEQUENCE [LARGE SCALE GENOMIC DNA]</scope>
    <source>
        <strain evidence="15">JCM 17917</strain>
    </source>
</reference>
<keyword evidence="7" id="KW-0346">Stress response</keyword>
<dbReference type="PROSITE" id="PS51192">
    <property type="entry name" value="HELICASE_ATP_BIND_1"/>
    <property type="match status" value="1"/>
</dbReference>
<dbReference type="EMBL" id="BAABGX010000001">
    <property type="protein sequence ID" value="GAA4297250.1"/>
    <property type="molecule type" value="Genomic_DNA"/>
</dbReference>
<dbReference type="Pfam" id="PF25399">
    <property type="entry name" value="DeaD_dimer"/>
    <property type="match status" value="1"/>
</dbReference>
<dbReference type="PANTHER" id="PTHR47963">
    <property type="entry name" value="DEAD-BOX ATP-DEPENDENT RNA HELICASE 47, MITOCHONDRIAL"/>
    <property type="match status" value="1"/>
</dbReference>
<keyword evidence="5 9" id="KW-0347">Helicase</keyword>
<sequence length="640" mass="70915">MERIKFQELSLSEEMQRAIVDLGYEEASPIQTAAIPVLLEGRDVIGQAQTGTGKTAAFAIPTIEGIDPNNREVQALILCPTRELAIQVAEEILKLCKYKKGISVVPIYGGQPYDRQLRALKQGVQIVIGTPGRVMDHIERGTLRLETTKTIILDEADEMLDMGFREDIEFVLTKMPETRQTVFFSATMSKPIMELTRKYQTNPEIVKVTHKELTVTNIEQVYFEVRSSGKMEVTTRLIDMYNFKVVIIFCNTKRMVDELVSNLQARGYFADGLHGDLNQNQRTNVMNKFKAGTLEILVATDVAARGIDVDNVEAVINYDLPQDEENYVHRIGRTGRAGKSGKAFSYVAGRDLYKLRDIERFTKAKIVRQPVPTYEDVAEVRTTLVLDQVKEVIEKGGLAKHVVKVERLIAQDFNTLDIAAALLKLLMKDTKTKEKGAEANETKGGPKPGFDRLFITLGKKDRLHPKDLVDIMTDNTSIPGNKVGDIDLYDRFSFVEVPSEYTQEILERLGMTEINGMTVKFQKAEKKTMDPAEGGRELQELEDRPRKFYDKPFGGGGGDRGGSRGGFGGDRGGYGGGNRGGGDRGGSRGGFGGGDRDRGGDRGGSRGGDRGGSRFGGGDRDRDRGGNSGGGFRERKRRDF</sequence>
<comment type="caution">
    <text evidence="14">The sequence shown here is derived from an EMBL/GenBank/DDBJ whole genome shotgun (WGS) entry which is preliminary data.</text>
</comment>
<dbReference type="GO" id="GO:0004386">
    <property type="term" value="F:helicase activity"/>
    <property type="evidence" value="ECO:0007669"/>
    <property type="project" value="UniProtKB-KW"/>
</dbReference>